<evidence type="ECO:0000313" key="3">
    <source>
        <dbReference type="EMBL" id="MEC4294396.1"/>
    </source>
</evidence>
<sequence length="81" mass="8625">MSYSNGKVARNLKVERVKRGWSQERLAEASGVGQNSIARYETGATTPGLDQAFKLAEAMGISIDAIVGWQPPEETGEDGAA</sequence>
<organism evidence="3 4">
    <name type="scientific">Adlercreutzia shanghongiae</name>
    <dbReference type="NCBI Taxonomy" id="3111773"/>
    <lineage>
        <taxon>Bacteria</taxon>
        <taxon>Bacillati</taxon>
        <taxon>Actinomycetota</taxon>
        <taxon>Coriobacteriia</taxon>
        <taxon>Eggerthellales</taxon>
        <taxon>Eggerthellaceae</taxon>
        <taxon>Adlercreutzia</taxon>
    </lineage>
</organism>
<reference evidence="3 4" key="1">
    <citation type="submission" date="2024-01" db="EMBL/GenBank/DDBJ databases">
        <title>novel species in genus Adlercreutzia.</title>
        <authorList>
            <person name="Liu X."/>
        </authorList>
    </citation>
    <scope>NUCLEOTIDE SEQUENCE [LARGE SCALE GENOMIC DNA]</scope>
    <source>
        <strain evidence="3 4">R22</strain>
    </source>
</reference>
<keyword evidence="4" id="KW-1185">Reference proteome</keyword>
<dbReference type="Pfam" id="PF01381">
    <property type="entry name" value="HTH_3"/>
    <property type="match status" value="1"/>
</dbReference>
<dbReference type="InterPro" id="IPR001387">
    <property type="entry name" value="Cro/C1-type_HTH"/>
</dbReference>
<evidence type="ECO:0000256" key="1">
    <source>
        <dbReference type="ARBA" id="ARBA00023125"/>
    </source>
</evidence>
<dbReference type="PANTHER" id="PTHR46558:SF4">
    <property type="entry name" value="DNA-BIDING PHAGE PROTEIN"/>
    <property type="match status" value="1"/>
</dbReference>
<keyword evidence="1" id="KW-0238">DNA-binding</keyword>
<dbReference type="SMART" id="SM00530">
    <property type="entry name" value="HTH_XRE"/>
    <property type="match status" value="1"/>
</dbReference>
<evidence type="ECO:0000313" key="4">
    <source>
        <dbReference type="Proteomes" id="UP001343724"/>
    </source>
</evidence>
<name>A0ABU6IX15_9ACTN</name>
<dbReference type="InterPro" id="IPR010982">
    <property type="entry name" value="Lambda_DNA-bd_dom_sf"/>
</dbReference>
<dbReference type="PANTHER" id="PTHR46558">
    <property type="entry name" value="TRACRIPTIONAL REGULATORY PROTEIN-RELATED-RELATED"/>
    <property type="match status" value="1"/>
</dbReference>
<gene>
    <name evidence="3" type="ORF">VJ920_03620</name>
</gene>
<dbReference type="SUPFAM" id="SSF47413">
    <property type="entry name" value="lambda repressor-like DNA-binding domains"/>
    <property type="match status" value="1"/>
</dbReference>
<dbReference type="RefSeq" id="WP_326439544.1">
    <property type="nucleotide sequence ID" value="NZ_JAYMFH010000003.1"/>
</dbReference>
<dbReference type="EMBL" id="JAYMFH010000003">
    <property type="protein sequence ID" value="MEC4294396.1"/>
    <property type="molecule type" value="Genomic_DNA"/>
</dbReference>
<accession>A0ABU6IX15</accession>
<feature type="domain" description="HTH cro/C1-type" evidence="2">
    <location>
        <begin position="12"/>
        <end position="66"/>
    </location>
</feature>
<evidence type="ECO:0000259" key="2">
    <source>
        <dbReference type="PROSITE" id="PS50943"/>
    </source>
</evidence>
<dbReference type="Proteomes" id="UP001343724">
    <property type="component" value="Unassembled WGS sequence"/>
</dbReference>
<dbReference type="PROSITE" id="PS50943">
    <property type="entry name" value="HTH_CROC1"/>
    <property type="match status" value="1"/>
</dbReference>
<comment type="caution">
    <text evidence="3">The sequence shown here is derived from an EMBL/GenBank/DDBJ whole genome shotgun (WGS) entry which is preliminary data.</text>
</comment>
<protein>
    <submittedName>
        <fullName evidence="3">Helix-turn-helix transcriptional regulator</fullName>
    </submittedName>
</protein>
<dbReference type="Gene3D" id="1.10.260.40">
    <property type="entry name" value="lambda repressor-like DNA-binding domains"/>
    <property type="match status" value="1"/>
</dbReference>
<proteinExistence type="predicted"/>
<dbReference type="CDD" id="cd00093">
    <property type="entry name" value="HTH_XRE"/>
    <property type="match status" value="1"/>
</dbReference>